<dbReference type="Gene3D" id="3.40.50.10400">
    <property type="entry name" value="Hypothetical protein PA1492"/>
    <property type="match status" value="1"/>
</dbReference>
<dbReference type="EMBL" id="JAUSSW010000001">
    <property type="protein sequence ID" value="MDQ0100464.1"/>
    <property type="molecule type" value="Genomic_DNA"/>
</dbReference>
<dbReference type="Pfam" id="PF14359">
    <property type="entry name" value="DUF4406"/>
    <property type="match status" value="1"/>
</dbReference>
<gene>
    <name evidence="1" type="ORF">J2T10_000083</name>
</gene>
<comment type="caution">
    <text evidence="1">The sequence shown here is derived from an EMBL/GenBank/DDBJ whole genome shotgun (WGS) entry which is preliminary data.</text>
</comment>
<accession>A0ABT9TFT3</accession>
<dbReference type="Proteomes" id="UP001244563">
    <property type="component" value="Unassembled WGS sequence"/>
</dbReference>
<protein>
    <recommendedName>
        <fullName evidence="3">Nucleoside 2-deoxyribosyltransferase</fullName>
    </recommendedName>
</protein>
<dbReference type="RefSeq" id="WP_306876546.1">
    <property type="nucleotide sequence ID" value="NZ_JAUSSW010000001.1"/>
</dbReference>
<proteinExistence type="predicted"/>
<evidence type="ECO:0008006" key="3">
    <source>
        <dbReference type="Google" id="ProtNLM"/>
    </source>
</evidence>
<evidence type="ECO:0000313" key="1">
    <source>
        <dbReference type="EMBL" id="MDQ0100464.1"/>
    </source>
</evidence>
<keyword evidence="2" id="KW-1185">Reference proteome</keyword>
<reference evidence="1 2" key="1">
    <citation type="submission" date="2023-07" db="EMBL/GenBank/DDBJ databases">
        <title>Sorghum-associated microbial communities from plants grown in Nebraska, USA.</title>
        <authorList>
            <person name="Schachtman D."/>
        </authorList>
    </citation>
    <scope>NUCLEOTIDE SEQUENCE [LARGE SCALE GENOMIC DNA]</scope>
    <source>
        <strain evidence="1 2">CC523</strain>
    </source>
</reference>
<sequence>MKLYLAGPMTGIKYFNAPAFADATFRLRLVGYEVFSPAENDVDNGFDLGKMTGNEALTDHGYSLREALKQDLSWICDHAEGLAILPGWEKSKGVAAEISLAVALGIPFQSVAAWVSVTEEAKDEVAA</sequence>
<organism evidence="1 2">
    <name type="scientific">Paenarthrobacter nicotinovorans</name>
    <name type="common">Arthrobacter nicotinovorans</name>
    <dbReference type="NCBI Taxonomy" id="29320"/>
    <lineage>
        <taxon>Bacteria</taxon>
        <taxon>Bacillati</taxon>
        <taxon>Actinomycetota</taxon>
        <taxon>Actinomycetes</taxon>
        <taxon>Micrococcales</taxon>
        <taxon>Micrococcaceae</taxon>
        <taxon>Paenarthrobacter</taxon>
    </lineage>
</organism>
<dbReference type="InterPro" id="IPR025518">
    <property type="entry name" value="DUF4406"/>
</dbReference>
<evidence type="ECO:0000313" key="2">
    <source>
        <dbReference type="Proteomes" id="UP001244563"/>
    </source>
</evidence>
<name>A0ABT9TFT3_PAENI</name>
<dbReference type="SUPFAM" id="SSF52309">
    <property type="entry name" value="N-(deoxy)ribosyltransferase-like"/>
    <property type="match status" value="1"/>
</dbReference>